<dbReference type="Proteomes" id="UP000466785">
    <property type="component" value="Chromosome"/>
</dbReference>
<dbReference type="GO" id="GO:0003700">
    <property type="term" value="F:DNA-binding transcription factor activity"/>
    <property type="evidence" value="ECO:0007669"/>
    <property type="project" value="TreeGrafter"/>
</dbReference>
<dbReference type="RefSeq" id="WP_163672707.1">
    <property type="nucleotide sequence ID" value="NZ_AP022570.1"/>
</dbReference>
<dbReference type="Gene3D" id="1.10.357.10">
    <property type="entry name" value="Tetracycline Repressor, domain 2"/>
    <property type="match status" value="1"/>
</dbReference>
<dbReference type="InterPro" id="IPR009057">
    <property type="entry name" value="Homeodomain-like_sf"/>
</dbReference>
<dbReference type="InterPro" id="IPR001647">
    <property type="entry name" value="HTH_TetR"/>
</dbReference>
<dbReference type="Pfam" id="PF00440">
    <property type="entry name" value="TetR_N"/>
    <property type="match status" value="1"/>
</dbReference>
<evidence type="ECO:0000256" key="1">
    <source>
        <dbReference type="ARBA" id="ARBA00023125"/>
    </source>
</evidence>
<name>A0A6N4V4Z0_9MYCO</name>
<feature type="DNA-binding region" description="H-T-H motif" evidence="2">
    <location>
        <begin position="40"/>
        <end position="59"/>
    </location>
</feature>
<evidence type="ECO:0000256" key="2">
    <source>
        <dbReference type="PROSITE-ProRule" id="PRU00335"/>
    </source>
</evidence>
<feature type="domain" description="HTH tetR-type" evidence="3">
    <location>
        <begin position="17"/>
        <end position="77"/>
    </location>
</feature>
<dbReference type="InterPro" id="IPR023772">
    <property type="entry name" value="DNA-bd_HTH_TetR-type_CS"/>
</dbReference>
<keyword evidence="1 2" id="KW-0238">DNA-binding</keyword>
<dbReference type="PRINTS" id="PR00455">
    <property type="entry name" value="HTHTETR"/>
</dbReference>
<dbReference type="GO" id="GO:0000976">
    <property type="term" value="F:transcription cis-regulatory region binding"/>
    <property type="evidence" value="ECO:0007669"/>
    <property type="project" value="TreeGrafter"/>
</dbReference>
<evidence type="ECO:0000313" key="4">
    <source>
        <dbReference type="EMBL" id="BBX49844.1"/>
    </source>
</evidence>
<dbReference type="PANTHER" id="PTHR30055:SF153">
    <property type="entry name" value="HTH-TYPE TRANSCRIPTIONAL REPRESSOR RV3405C"/>
    <property type="match status" value="1"/>
</dbReference>
<proteinExistence type="predicted"/>
<dbReference type="PROSITE" id="PS01081">
    <property type="entry name" value="HTH_TETR_1"/>
    <property type="match status" value="1"/>
</dbReference>
<evidence type="ECO:0000313" key="5">
    <source>
        <dbReference type="Proteomes" id="UP000466785"/>
    </source>
</evidence>
<dbReference type="PANTHER" id="PTHR30055">
    <property type="entry name" value="HTH-TYPE TRANSCRIPTIONAL REGULATOR RUTR"/>
    <property type="match status" value="1"/>
</dbReference>
<reference evidence="4 5" key="1">
    <citation type="journal article" date="2019" name="Emerg. Microbes Infect.">
        <title>Comprehensive subspecies identification of 175 nontuberculous mycobacteria species based on 7547 genomic profiles.</title>
        <authorList>
            <person name="Matsumoto Y."/>
            <person name="Kinjo T."/>
            <person name="Motooka D."/>
            <person name="Nabeya D."/>
            <person name="Jung N."/>
            <person name="Uechi K."/>
            <person name="Horii T."/>
            <person name="Iida T."/>
            <person name="Fujita J."/>
            <person name="Nakamura S."/>
        </authorList>
    </citation>
    <scope>NUCLEOTIDE SEQUENCE [LARGE SCALE GENOMIC DNA]</scope>
    <source>
        <strain evidence="4 5">JCM 12603</strain>
    </source>
</reference>
<organism evidence="4 5">
    <name type="scientific">Mycolicibacterium poriferae</name>
    <dbReference type="NCBI Taxonomy" id="39694"/>
    <lineage>
        <taxon>Bacteria</taxon>
        <taxon>Bacillati</taxon>
        <taxon>Actinomycetota</taxon>
        <taxon>Actinomycetes</taxon>
        <taxon>Mycobacteriales</taxon>
        <taxon>Mycobacteriaceae</taxon>
        <taxon>Mycolicibacterium</taxon>
    </lineage>
</organism>
<dbReference type="SUPFAM" id="SSF46689">
    <property type="entry name" value="Homeodomain-like"/>
    <property type="match status" value="1"/>
</dbReference>
<dbReference type="KEGG" id="mpof:MPOR_08700"/>
<evidence type="ECO:0000259" key="3">
    <source>
        <dbReference type="PROSITE" id="PS50977"/>
    </source>
</evidence>
<accession>A0A6N4V4Z0</accession>
<dbReference type="EMBL" id="AP022570">
    <property type="protein sequence ID" value="BBX49844.1"/>
    <property type="molecule type" value="Genomic_DNA"/>
</dbReference>
<protein>
    <submittedName>
        <fullName evidence="4">HTH-type transcriptional repressor</fullName>
    </submittedName>
</protein>
<keyword evidence="5" id="KW-1185">Reference proteome</keyword>
<dbReference type="PROSITE" id="PS50977">
    <property type="entry name" value="HTH_TETR_2"/>
    <property type="match status" value="1"/>
</dbReference>
<dbReference type="AlphaFoldDB" id="A0A6N4V4Z0"/>
<dbReference type="InterPro" id="IPR050109">
    <property type="entry name" value="HTH-type_TetR-like_transc_reg"/>
</dbReference>
<gene>
    <name evidence="4" type="ORF">MPOR_08700</name>
</gene>
<sequence>MATKSTGQRTSTPFGRDEVAAAVLEAASDLFAEKGPAATSIREVAARSKVNHGLVFRHFGAKDNLVGAVLDHLAGRITAQIESQASGAEVEEALIRHAKVVARAILDGYPVGELQSSFPTLARLLDEIRPNFDTDVQARLAAANISALQLGWYLFRPFLQGAMALEPAGEDAVRASIADVVAEIGRTETR</sequence>